<feature type="domain" description="FAD dependent oxidoreductase" evidence="2">
    <location>
        <begin position="3"/>
        <end position="34"/>
    </location>
</feature>
<evidence type="ECO:0000256" key="1">
    <source>
        <dbReference type="SAM" id="MobiDB-lite"/>
    </source>
</evidence>
<feature type="compositionally biased region" description="Basic and acidic residues" evidence="1">
    <location>
        <begin position="456"/>
        <end position="469"/>
    </location>
</feature>
<feature type="region of interest" description="Disordered" evidence="1">
    <location>
        <begin position="445"/>
        <end position="475"/>
    </location>
</feature>
<dbReference type="InterPro" id="IPR006076">
    <property type="entry name" value="FAD-dep_OxRdtase"/>
</dbReference>
<name>A0ABW2VZX5_9ACTN</name>
<evidence type="ECO:0000313" key="3">
    <source>
        <dbReference type="EMBL" id="MFD0312833.1"/>
    </source>
</evidence>
<keyword evidence="4" id="KW-1185">Reference proteome</keyword>
<accession>A0ABW2VZX5</accession>
<comment type="caution">
    <text evidence="3">The sequence shown here is derived from an EMBL/GenBank/DDBJ whole genome shotgun (WGS) entry which is preliminary data.</text>
</comment>
<protein>
    <submittedName>
        <fullName evidence="3">FAD-dependent oxidoreductase</fullName>
    </submittedName>
</protein>
<sequence length="475" mass="52175">MARIAVIGAGITGMAVALFLARGNHEVTLCEREERSVTGRIDEDFFAWQRPRAPQAIQPHALLSPAREVLRAEAPDVYDHLRRLGAWEQHELDWFDPRPAYRAGDEHLVLVRTRRVLLETALRSAVDSQRNVRLPQGARVRGLRTRRAPGQPPQVTGVTLAGGQLDADLVVDAAGRRSPVGGWLDALDARPPTSERHRVGMAYACRWYRMSPGTRPASRTPYTSASPYALSIAFPSDNDLLGVALVCPTNDPTLPALKDPDVFDALAALFPSSGTWLAEGAKPMDGVHIMAGLDNQWSPTADERGPHVTGLVRAGDALVHTNPTLTQGITLGLWAAQRIAATADAVAYPHVYADAYGRWAERVLKPWYDVQVTADRDTQARLSGAATPPVDDDEGRLKAARFACALDDPVVMRAWARARHMLAKPEEAFGTDEVRGRVTRWLAARSGTLPRPTGPSREEWEKIVRDRSRPRPQGF</sequence>
<organism evidence="3 4">
    <name type="scientific">Streptomyces flavalbus</name>
    <dbReference type="NCBI Taxonomy" id="2665155"/>
    <lineage>
        <taxon>Bacteria</taxon>
        <taxon>Bacillati</taxon>
        <taxon>Actinomycetota</taxon>
        <taxon>Actinomycetes</taxon>
        <taxon>Kitasatosporales</taxon>
        <taxon>Streptomycetaceae</taxon>
        <taxon>Streptomyces</taxon>
    </lineage>
</organism>
<dbReference type="InterPro" id="IPR036188">
    <property type="entry name" value="FAD/NAD-bd_sf"/>
</dbReference>
<dbReference type="EMBL" id="JBHTEB010000001">
    <property type="protein sequence ID" value="MFD0312833.1"/>
    <property type="molecule type" value="Genomic_DNA"/>
</dbReference>
<dbReference type="Gene3D" id="3.50.50.60">
    <property type="entry name" value="FAD/NAD(P)-binding domain"/>
    <property type="match status" value="1"/>
</dbReference>
<evidence type="ECO:0000313" key="4">
    <source>
        <dbReference type="Proteomes" id="UP001597023"/>
    </source>
</evidence>
<dbReference type="SUPFAM" id="SSF51905">
    <property type="entry name" value="FAD/NAD(P)-binding domain"/>
    <property type="match status" value="1"/>
</dbReference>
<reference evidence="4" key="1">
    <citation type="journal article" date="2019" name="Int. J. Syst. Evol. Microbiol.">
        <title>The Global Catalogue of Microorganisms (GCM) 10K type strain sequencing project: providing services to taxonomists for standard genome sequencing and annotation.</title>
        <authorList>
            <consortium name="The Broad Institute Genomics Platform"/>
            <consortium name="The Broad Institute Genome Sequencing Center for Infectious Disease"/>
            <person name="Wu L."/>
            <person name="Ma J."/>
        </authorList>
    </citation>
    <scope>NUCLEOTIDE SEQUENCE [LARGE SCALE GENOMIC DNA]</scope>
    <source>
        <strain evidence="4">CGMCC 4.7400</strain>
    </source>
</reference>
<gene>
    <name evidence="3" type="ORF">ACFQZ6_01020</name>
</gene>
<dbReference type="Proteomes" id="UP001597023">
    <property type="component" value="Unassembled WGS sequence"/>
</dbReference>
<dbReference type="Pfam" id="PF01266">
    <property type="entry name" value="DAO"/>
    <property type="match status" value="1"/>
</dbReference>
<proteinExistence type="predicted"/>
<dbReference type="RefSeq" id="WP_381604416.1">
    <property type="nucleotide sequence ID" value="NZ_JBHTEB010000001.1"/>
</dbReference>
<evidence type="ECO:0000259" key="2">
    <source>
        <dbReference type="Pfam" id="PF01266"/>
    </source>
</evidence>